<dbReference type="InterPro" id="IPR051048">
    <property type="entry name" value="Peptidase_S8/S53_subtilisin"/>
</dbReference>
<name>A0A9D9ITJ0_9BACT</name>
<keyword evidence="4 6" id="KW-0378">Hydrolase</keyword>
<dbReference type="GO" id="GO:0004252">
    <property type="term" value="F:serine-type endopeptidase activity"/>
    <property type="evidence" value="ECO:0007669"/>
    <property type="project" value="UniProtKB-UniRule"/>
</dbReference>
<dbReference type="Gene3D" id="3.40.50.200">
    <property type="entry name" value="Peptidase S8/S53 domain"/>
    <property type="match status" value="1"/>
</dbReference>
<feature type="domain" description="HYR" evidence="7">
    <location>
        <begin position="698"/>
        <end position="793"/>
    </location>
</feature>
<dbReference type="InterPro" id="IPR026444">
    <property type="entry name" value="Secre_tail"/>
</dbReference>
<accession>A0A9D9ITJ0</accession>
<dbReference type="InterPro" id="IPR036116">
    <property type="entry name" value="FN3_sf"/>
</dbReference>
<reference evidence="9" key="2">
    <citation type="journal article" date="2021" name="PeerJ">
        <title>Extensive microbial diversity within the chicken gut microbiome revealed by metagenomics and culture.</title>
        <authorList>
            <person name="Gilroy R."/>
            <person name="Ravi A."/>
            <person name="Getino M."/>
            <person name="Pursley I."/>
            <person name="Horton D.L."/>
            <person name="Alikhan N.F."/>
            <person name="Baker D."/>
            <person name="Gharbi K."/>
            <person name="Hall N."/>
            <person name="Watson M."/>
            <person name="Adriaenssens E.M."/>
            <person name="Foster-Nyarko E."/>
            <person name="Jarju S."/>
            <person name="Secka A."/>
            <person name="Antonio M."/>
            <person name="Oren A."/>
            <person name="Chaudhuri R.R."/>
            <person name="La Ragione R."/>
            <person name="Hildebrand F."/>
            <person name="Pallen M.J."/>
        </authorList>
    </citation>
    <scope>NUCLEOTIDE SEQUENCE</scope>
    <source>
        <strain evidence="9">2478</strain>
    </source>
</reference>
<evidence type="ECO:0000256" key="6">
    <source>
        <dbReference type="PROSITE-ProRule" id="PRU01240"/>
    </source>
</evidence>
<gene>
    <name evidence="9" type="ORF">IAB80_05935</name>
</gene>
<dbReference type="SUPFAM" id="SSF52743">
    <property type="entry name" value="Subtilisin-like"/>
    <property type="match status" value="1"/>
</dbReference>
<dbReference type="PRINTS" id="PR00723">
    <property type="entry name" value="SUBTILISIN"/>
</dbReference>
<evidence type="ECO:0000313" key="9">
    <source>
        <dbReference type="EMBL" id="MBO8478407.1"/>
    </source>
</evidence>
<dbReference type="InterPro" id="IPR023828">
    <property type="entry name" value="Peptidase_S8_Ser-AS"/>
</dbReference>
<dbReference type="Proteomes" id="UP000823771">
    <property type="component" value="Unassembled WGS sequence"/>
</dbReference>
<keyword evidence="2 6" id="KW-0645">Protease</keyword>
<dbReference type="AlphaFoldDB" id="A0A9D9ITJ0"/>
<dbReference type="EMBL" id="JADILZ010000050">
    <property type="protein sequence ID" value="MBO8478407.1"/>
    <property type="molecule type" value="Genomic_DNA"/>
</dbReference>
<dbReference type="InterPro" id="IPR003410">
    <property type="entry name" value="HYR_dom"/>
</dbReference>
<dbReference type="PROSITE" id="PS50825">
    <property type="entry name" value="HYR"/>
    <property type="match status" value="1"/>
</dbReference>
<feature type="active site" description="Charge relay system" evidence="6">
    <location>
        <position position="243"/>
    </location>
</feature>
<keyword evidence="3" id="KW-0677">Repeat</keyword>
<dbReference type="InterPro" id="IPR003961">
    <property type="entry name" value="FN3_dom"/>
</dbReference>
<dbReference type="SMART" id="SM00060">
    <property type="entry name" value="FN3"/>
    <property type="match status" value="1"/>
</dbReference>
<dbReference type="Pfam" id="PF18962">
    <property type="entry name" value="Por_Secre_tail"/>
    <property type="match status" value="1"/>
</dbReference>
<dbReference type="PANTHER" id="PTHR43399:SF4">
    <property type="entry name" value="CELL WALL-ASSOCIATED PROTEASE"/>
    <property type="match status" value="1"/>
</dbReference>
<dbReference type="Gene3D" id="2.60.40.10">
    <property type="entry name" value="Immunoglobulins"/>
    <property type="match status" value="1"/>
</dbReference>
<protein>
    <submittedName>
        <fullName evidence="9">S8 family serine peptidase</fullName>
    </submittedName>
</protein>
<evidence type="ECO:0000256" key="5">
    <source>
        <dbReference type="ARBA" id="ARBA00022825"/>
    </source>
</evidence>
<dbReference type="InterPro" id="IPR013783">
    <property type="entry name" value="Ig-like_fold"/>
</dbReference>
<evidence type="ECO:0000256" key="4">
    <source>
        <dbReference type="ARBA" id="ARBA00022801"/>
    </source>
</evidence>
<dbReference type="NCBIfam" id="TIGR04183">
    <property type="entry name" value="Por_Secre_tail"/>
    <property type="match status" value="1"/>
</dbReference>
<dbReference type="PROSITE" id="PS51257">
    <property type="entry name" value="PROKAR_LIPOPROTEIN"/>
    <property type="match status" value="1"/>
</dbReference>
<dbReference type="InterPro" id="IPR000209">
    <property type="entry name" value="Peptidase_S8/S53_dom"/>
</dbReference>
<evidence type="ECO:0000259" key="7">
    <source>
        <dbReference type="PROSITE" id="PS50825"/>
    </source>
</evidence>
<keyword evidence="5 6" id="KW-0720">Serine protease</keyword>
<evidence type="ECO:0000313" key="10">
    <source>
        <dbReference type="Proteomes" id="UP000823771"/>
    </source>
</evidence>
<dbReference type="PROSITE" id="PS51892">
    <property type="entry name" value="SUBTILASE"/>
    <property type="match status" value="1"/>
</dbReference>
<reference evidence="9" key="1">
    <citation type="submission" date="2020-10" db="EMBL/GenBank/DDBJ databases">
        <authorList>
            <person name="Gilroy R."/>
        </authorList>
    </citation>
    <scope>NUCLEOTIDE SEQUENCE</scope>
    <source>
        <strain evidence="9">2478</strain>
    </source>
</reference>
<evidence type="ECO:0000259" key="8">
    <source>
        <dbReference type="PROSITE" id="PS50853"/>
    </source>
</evidence>
<dbReference type="PROSITE" id="PS00137">
    <property type="entry name" value="SUBTILASE_HIS"/>
    <property type="match status" value="1"/>
</dbReference>
<dbReference type="PROSITE" id="PS00138">
    <property type="entry name" value="SUBTILASE_SER"/>
    <property type="match status" value="1"/>
</dbReference>
<feature type="active site" description="Charge relay system" evidence="6">
    <location>
        <position position="182"/>
    </location>
</feature>
<dbReference type="CDD" id="cd00063">
    <property type="entry name" value="FN3"/>
    <property type="match status" value="1"/>
</dbReference>
<organism evidence="9 10">
    <name type="scientific">Candidatus Cryptobacteroides excrementipullorum</name>
    <dbReference type="NCBI Taxonomy" id="2840761"/>
    <lineage>
        <taxon>Bacteria</taxon>
        <taxon>Pseudomonadati</taxon>
        <taxon>Bacteroidota</taxon>
        <taxon>Bacteroidia</taxon>
        <taxon>Bacteroidales</taxon>
        <taxon>Candidatus Cryptobacteroides</taxon>
    </lineage>
</organism>
<dbReference type="InterPro" id="IPR022398">
    <property type="entry name" value="Peptidase_S8_His-AS"/>
</dbReference>
<evidence type="ECO:0000256" key="2">
    <source>
        <dbReference type="ARBA" id="ARBA00022670"/>
    </source>
</evidence>
<dbReference type="PROSITE" id="PS50853">
    <property type="entry name" value="FN3"/>
    <property type="match status" value="1"/>
</dbReference>
<evidence type="ECO:0000256" key="3">
    <source>
        <dbReference type="ARBA" id="ARBA00022737"/>
    </source>
</evidence>
<evidence type="ECO:0000256" key="1">
    <source>
        <dbReference type="ARBA" id="ARBA00011073"/>
    </source>
</evidence>
<feature type="domain" description="Fibronectin type-III" evidence="8">
    <location>
        <begin position="489"/>
        <end position="604"/>
    </location>
</feature>
<dbReference type="InterPro" id="IPR015500">
    <property type="entry name" value="Peptidase_S8_subtilisin-rel"/>
</dbReference>
<dbReference type="InterPro" id="IPR036852">
    <property type="entry name" value="Peptidase_S8/S53_dom_sf"/>
</dbReference>
<comment type="similarity">
    <text evidence="1 6">Belongs to the peptidase S8 family.</text>
</comment>
<feature type="active site" description="Charge relay system" evidence="6">
    <location>
        <position position="422"/>
    </location>
</feature>
<dbReference type="Pfam" id="PF00082">
    <property type="entry name" value="Peptidase_S8"/>
    <property type="match status" value="1"/>
</dbReference>
<sequence length="875" mass="92630">MNIRFSAFFFLLAVLSSCTREPLDEGKDGMSSGIAEDVPGTAVPGIVQIKVSGEYEDRIENLDLSCLGDYDIRRSIPDGGKFDERHRKAGLSRWYTVRFRQDLPLSKASSGLYGTEGIEKISFVTPVKTASVYPFNDPGFGQQWDLCNSGDQDGMTAGSDINLLDAWEITRGDEDVIVAVCDAAVEYGHEDIAGNIWVNEAEAEGQAGVDDDGNGYVDDIYGWNFQTRDNLTSIGAVLTPGDHGTHIGGTIAAVNNNGTGINGIAGGDSPEGNGVRLMSIQTSGDDLPAFIGEALVYAADNGAVLVNCSWSVDGDSEFLNEAIDYFNTCAGLDGDGNQTGPVAGGLCIFAAGNESGTVSYPAMNGNVIAVASVGADYRIAYYSNYGPWVDITAPGGDARKGYEIYSTLTIGSGSYGNMQGTSMACPHVTGVAALVASRYGGPGFTADQLKTILLGTANPIIYDYNPSYAGMLGTGLVDAGAAVAGDPVPPMPVGDDFSAVAKGNKAVLEWNAPEDEDGNVPYSYDIFYSENTLENLDPDSPSEGVSHLVYIPGKNEKEKLSYTIDNLDFNTLYYFRIRSRNIFNDVSELSGTISCETTSNTPPEIVAIDGNSLSLKSHETGVLRFEIQDADGHDVDFRVNPADGTYSLDGLVSSLSDDGILTITVNALNAAEGTTYNGIVTVSDSYSESEAPFSYSIGENHAPVLTGGIGDTVFGSSKDGASFSLSGIFHDEDSEPLRYGYSISTTSIIVRCSISGDTFRVDANSYGLTDVTLTATDARGEEASCTFSVLVRDGSQDVDLYPNPVKDFLNIRTGKPVTAEITVSNKAGAAVLTMKDAEMAPFAPLAIDMKNLPGGIYYVRVKGEGIDTSRPVAKQ</sequence>
<proteinExistence type="inferred from homology"/>
<dbReference type="PANTHER" id="PTHR43399">
    <property type="entry name" value="SUBTILISIN-RELATED"/>
    <property type="match status" value="1"/>
</dbReference>
<dbReference type="SUPFAM" id="SSF49265">
    <property type="entry name" value="Fibronectin type III"/>
    <property type="match status" value="1"/>
</dbReference>
<comment type="caution">
    <text evidence="9">The sequence shown here is derived from an EMBL/GenBank/DDBJ whole genome shotgun (WGS) entry which is preliminary data.</text>
</comment>
<dbReference type="GO" id="GO:0006508">
    <property type="term" value="P:proteolysis"/>
    <property type="evidence" value="ECO:0007669"/>
    <property type="project" value="UniProtKB-KW"/>
</dbReference>